<evidence type="ECO:0000313" key="7">
    <source>
        <dbReference type="EMBL" id="CAJ1394145.1"/>
    </source>
</evidence>
<dbReference type="GO" id="GO:0006457">
    <property type="term" value="P:protein folding"/>
    <property type="evidence" value="ECO:0007669"/>
    <property type="project" value="InterPro"/>
</dbReference>
<organism evidence="7 8">
    <name type="scientific">Effrenium voratum</name>
    <dbReference type="NCBI Taxonomy" id="2562239"/>
    <lineage>
        <taxon>Eukaryota</taxon>
        <taxon>Sar</taxon>
        <taxon>Alveolata</taxon>
        <taxon>Dinophyceae</taxon>
        <taxon>Suessiales</taxon>
        <taxon>Symbiodiniaceae</taxon>
        <taxon>Effrenium</taxon>
    </lineage>
</organism>
<dbReference type="Pfam" id="PF00160">
    <property type="entry name" value="Pro_isomerase"/>
    <property type="match status" value="1"/>
</dbReference>
<evidence type="ECO:0000313" key="8">
    <source>
        <dbReference type="Proteomes" id="UP001178507"/>
    </source>
</evidence>
<dbReference type="CDD" id="cd01928">
    <property type="entry name" value="Cyclophilin_PPIL3_like"/>
    <property type="match status" value="1"/>
</dbReference>
<sequence length="247" mass="27485">MISSKAAIGEVGGLPAHEVALQELQDFVQKRQIPYLGQWYSRLALQRLGVQTETRCREWAKEARDLIREVTEESSAGEINSGMSLTIKTNLGPLKVELFCAQTPKTCKNFLALAASGYYDNTNFHRNIKGFMIQGGDPTGTGKGGQSIYGGYFEDEFVSTLKHERRGILSMVNTGPNTNGSQFFITYARQPHLNGVYTTFGRLIDGLDTLDKMEKEPINAKNRPMRPIKVESIIIHANPIADEEAQQ</sequence>
<dbReference type="PROSITE" id="PS00170">
    <property type="entry name" value="CSA_PPIASE_1"/>
    <property type="match status" value="1"/>
</dbReference>
<dbReference type="PRINTS" id="PR00153">
    <property type="entry name" value="CSAPPISMRASE"/>
</dbReference>
<dbReference type="InterPro" id="IPR029000">
    <property type="entry name" value="Cyclophilin-like_dom_sf"/>
</dbReference>
<feature type="domain" description="PPIase cyclophilin-type" evidence="6">
    <location>
        <begin position="89"/>
        <end position="235"/>
    </location>
</feature>
<accession>A0AA36N0V6</accession>
<evidence type="ECO:0000259" key="6">
    <source>
        <dbReference type="PROSITE" id="PS50072"/>
    </source>
</evidence>
<dbReference type="PANTHER" id="PTHR45625">
    <property type="entry name" value="PEPTIDYL-PROLYL CIS-TRANS ISOMERASE-RELATED"/>
    <property type="match status" value="1"/>
</dbReference>
<keyword evidence="3 5" id="KW-0413">Isomerase</keyword>
<dbReference type="Proteomes" id="UP001178507">
    <property type="component" value="Unassembled WGS sequence"/>
</dbReference>
<comment type="caution">
    <text evidence="7">The sequence shown here is derived from an EMBL/GenBank/DDBJ whole genome shotgun (WGS) entry which is preliminary data.</text>
</comment>
<evidence type="ECO:0000256" key="3">
    <source>
        <dbReference type="ARBA" id="ARBA00023235"/>
    </source>
</evidence>
<reference evidence="7" key="1">
    <citation type="submission" date="2023-08" db="EMBL/GenBank/DDBJ databases">
        <authorList>
            <person name="Chen Y."/>
            <person name="Shah S."/>
            <person name="Dougan E. K."/>
            <person name="Thang M."/>
            <person name="Chan C."/>
        </authorList>
    </citation>
    <scope>NUCLEOTIDE SEQUENCE</scope>
</reference>
<evidence type="ECO:0000256" key="5">
    <source>
        <dbReference type="RuleBase" id="RU363019"/>
    </source>
</evidence>
<evidence type="ECO:0000256" key="1">
    <source>
        <dbReference type="ARBA" id="ARBA00000971"/>
    </source>
</evidence>
<comment type="function">
    <text evidence="5">PPIases accelerate the folding of proteins. It catalyzes the cis-trans isomerization of proline imidic peptide bonds in oligopeptides.</text>
</comment>
<proteinExistence type="inferred from homology"/>
<dbReference type="Gene3D" id="2.40.100.10">
    <property type="entry name" value="Cyclophilin-like"/>
    <property type="match status" value="1"/>
</dbReference>
<dbReference type="GO" id="GO:0003755">
    <property type="term" value="F:peptidyl-prolyl cis-trans isomerase activity"/>
    <property type="evidence" value="ECO:0007669"/>
    <property type="project" value="UniProtKB-UniRule"/>
</dbReference>
<comment type="catalytic activity">
    <reaction evidence="1 5">
        <text>[protein]-peptidylproline (omega=180) = [protein]-peptidylproline (omega=0)</text>
        <dbReference type="Rhea" id="RHEA:16237"/>
        <dbReference type="Rhea" id="RHEA-COMP:10747"/>
        <dbReference type="Rhea" id="RHEA-COMP:10748"/>
        <dbReference type="ChEBI" id="CHEBI:83833"/>
        <dbReference type="ChEBI" id="CHEBI:83834"/>
        <dbReference type="EC" id="5.2.1.8"/>
    </reaction>
</comment>
<gene>
    <name evidence="7" type="ORF">EVOR1521_LOCUS18875</name>
</gene>
<dbReference type="SUPFAM" id="SSF50891">
    <property type="entry name" value="Cyclophilin-like"/>
    <property type="match status" value="1"/>
</dbReference>
<dbReference type="InterPro" id="IPR020892">
    <property type="entry name" value="Cyclophilin-type_PPIase_CS"/>
</dbReference>
<evidence type="ECO:0000256" key="2">
    <source>
        <dbReference type="ARBA" id="ARBA00023110"/>
    </source>
</evidence>
<name>A0AA36N0V6_9DINO</name>
<evidence type="ECO:0000256" key="4">
    <source>
        <dbReference type="ARBA" id="ARBA00038286"/>
    </source>
</evidence>
<dbReference type="InterPro" id="IPR044666">
    <property type="entry name" value="Cyclophilin_A-like"/>
</dbReference>
<comment type="similarity">
    <text evidence="4">Belongs to the cyclophilin-type PPIase family. PPIL3 subfamily.</text>
</comment>
<dbReference type="FunFam" id="2.40.100.10:FF:000012">
    <property type="entry name" value="Peptidyl-prolyl cis-trans isomerase"/>
    <property type="match status" value="1"/>
</dbReference>
<protein>
    <recommendedName>
        <fullName evidence="5">Peptidyl-prolyl cis-trans isomerase</fullName>
        <shortName evidence="5">PPIase</shortName>
        <ecNumber evidence="5">5.2.1.8</ecNumber>
    </recommendedName>
</protein>
<dbReference type="PROSITE" id="PS50072">
    <property type="entry name" value="CSA_PPIASE_2"/>
    <property type="match status" value="1"/>
</dbReference>
<dbReference type="EC" id="5.2.1.8" evidence="5"/>
<dbReference type="PANTHER" id="PTHR45625:SF2">
    <property type="entry name" value="PEPTIDYL-PROLYL CIS-TRANS ISOMERASE-LIKE 3"/>
    <property type="match status" value="1"/>
</dbReference>
<dbReference type="EMBL" id="CAUJNA010002768">
    <property type="protein sequence ID" value="CAJ1394145.1"/>
    <property type="molecule type" value="Genomic_DNA"/>
</dbReference>
<dbReference type="AlphaFoldDB" id="A0AA36N0V6"/>
<dbReference type="GO" id="GO:0071013">
    <property type="term" value="C:catalytic step 2 spliceosome"/>
    <property type="evidence" value="ECO:0007669"/>
    <property type="project" value="TreeGrafter"/>
</dbReference>
<dbReference type="InterPro" id="IPR002130">
    <property type="entry name" value="Cyclophilin-type_PPIase_dom"/>
</dbReference>
<keyword evidence="2 5" id="KW-0697">Rotamase</keyword>
<keyword evidence="8" id="KW-1185">Reference proteome</keyword>